<evidence type="ECO:0000313" key="2">
    <source>
        <dbReference type="EMBL" id="CAB3765172.1"/>
    </source>
</evidence>
<keyword evidence="1" id="KW-0732">Signal</keyword>
<keyword evidence="3" id="KW-1185">Reference proteome</keyword>
<evidence type="ECO:0000256" key="1">
    <source>
        <dbReference type="SAM" id="SignalP"/>
    </source>
</evidence>
<feature type="chain" id="PRO_5026897775" description="Lipoprotein" evidence="1">
    <location>
        <begin position="20"/>
        <end position="67"/>
    </location>
</feature>
<reference evidence="2 3" key="1">
    <citation type="submission" date="2020-04" db="EMBL/GenBank/DDBJ databases">
        <authorList>
            <person name="De Canck E."/>
        </authorList>
    </citation>
    <scope>NUCLEOTIDE SEQUENCE [LARGE SCALE GENOMIC DNA]</scope>
    <source>
        <strain evidence="2 3">LMG 29542</strain>
    </source>
</reference>
<evidence type="ECO:0008006" key="4">
    <source>
        <dbReference type="Google" id="ProtNLM"/>
    </source>
</evidence>
<organism evidence="2 3">
    <name type="scientific">Paraburkholderia humisilvae</name>
    <dbReference type="NCBI Taxonomy" id="627669"/>
    <lineage>
        <taxon>Bacteria</taxon>
        <taxon>Pseudomonadati</taxon>
        <taxon>Pseudomonadota</taxon>
        <taxon>Betaproteobacteria</taxon>
        <taxon>Burkholderiales</taxon>
        <taxon>Burkholderiaceae</taxon>
        <taxon>Paraburkholderia</taxon>
    </lineage>
</organism>
<feature type="signal peptide" evidence="1">
    <location>
        <begin position="1"/>
        <end position="19"/>
    </location>
</feature>
<dbReference type="Proteomes" id="UP000494363">
    <property type="component" value="Unassembled WGS sequence"/>
</dbReference>
<protein>
    <recommendedName>
        <fullName evidence="4">Lipoprotein</fullName>
    </recommendedName>
</protein>
<dbReference type="PROSITE" id="PS51257">
    <property type="entry name" value="PROKAR_LIPOPROTEIN"/>
    <property type="match status" value="1"/>
</dbReference>
<evidence type="ECO:0000313" key="3">
    <source>
        <dbReference type="Proteomes" id="UP000494363"/>
    </source>
</evidence>
<dbReference type="EMBL" id="CADIKH010000026">
    <property type="protein sequence ID" value="CAB3765172.1"/>
    <property type="molecule type" value="Genomic_DNA"/>
</dbReference>
<proteinExistence type="predicted"/>
<accession>A0A6J5EIW8</accession>
<name>A0A6J5EIW8_9BURK</name>
<dbReference type="AlphaFoldDB" id="A0A6J5EIW8"/>
<sequence length="67" mass="6837">MKRRIVCMVGRTAFGVAMAIALSSCANLHGQPDGPGDCVGPPGFCVPYFGANAVIPDTKPAPAYASL</sequence>
<gene>
    <name evidence="2" type="ORF">LMG29542_05068</name>
</gene>